<name>A0A9J6BCI3_POLVA</name>
<proteinExistence type="predicted"/>
<evidence type="ECO:0000313" key="2">
    <source>
        <dbReference type="Proteomes" id="UP001107558"/>
    </source>
</evidence>
<keyword evidence="2" id="KW-1185">Reference proteome</keyword>
<organism evidence="1 2">
    <name type="scientific">Polypedilum vanderplanki</name>
    <name type="common">Sleeping chironomid midge</name>
    <dbReference type="NCBI Taxonomy" id="319348"/>
    <lineage>
        <taxon>Eukaryota</taxon>
        <taxon>Metazoa</taxon>
        <taxon>Ecdysozoa</taxon>
        <taxon>Arthropoda</taxon>
        <taxon>Hexapoda</taxon>
        <taxon>Insecta</taxon>
        <taxon>Pterygota</taxon>
        <taxon>Neoptera</taxon>
        <taxon>Endopterygota</taxon>
        <taxon>Diptera</taxon>
        <taxon>Nematocera</taxon>
        <taxon>Chironomoidea</taxon>
        <taxon>Chironomidae</taxon>
        <taxon>Chironominae</taxon>
        <taxon>Polypedilum</taxon>
        <taxon>Polypedilum</taxon>
    </lineage>
</organism>
<gene>
    <name evidence="1" type="ORF">PVAND_015259</name>
</gene>
<dbReference type="AlphaFoldDB" id="A0A9J6BCI3"/>
<accession>A0A9J6BCI3</accession>
<evidence type="ECO:0000313" key="1">
    <source>
        <dbReference type="EMBL" id="KAG5667272.1"/>
    </source>
</evidence>
<dbReference type="Proteomes" id="UP001107558">
    <property type="component" value="Chromosome 4"/>
</dbReference>
<comment type="caution">
    <text evidence="1">The sequence shown here is derived from an EMBL/GenBank/DDBJ whole genome shotgun (WGS) entry which is preliminary data.</text>
</comment>
<protein>
    <submittedName>
        <fullName evidence="1">Uncharacterized protein</fullName>
    </submittedName>
</protein>
<sequence length="78" mass="8904">MISSANPVPIPLNLENILDSPEEMMATKRSLNTFSETINRSFNPREILILTRSVLDLLINVMGSQVQQVEYVDKRKLM</sequence>
<reference evidence="1" key="1">
    <citation type="submission" date="2021-03" db="EMBL/GenBank/DDBJ databases">
        <title>Chromosome level genome of the anhydrobiotic midge Polypedilum vanderplanki.</title>
        <authorList>
            <person name="Yoshida Y."/>
            <person name="Kikawada T."/>
            <person name="Gusev O."/>
        </authorList>
    </citation>
    <scope>NUCLEOTIDE SEQUENCE</scope>
    <source>
        <strain evidence="1">NIAS01</strain>
        <tissue evidence="1">Whole body or cell culture</tissue>
    </source>
</reference>
<dbReference type="EMBL" id="JADBJN010000004">
    <property type="protein sequence ID" value="KAG5667272.1"/>
    <property type="molecule type" value="Genomic_DNA"/>
</dbReference>